<organism evidence="1 2">
    <name type="scientific">Phytophthora megakarya</name>
    <dbReference type="NCBI Taxonomy" id="4795"/>
    <lineage>
        <taxon>Eukaryota</taxon>
        <taxon>Sar</taxon>
        <taxon>Stramenopiles</taxon>
        <taxon>Oomycota</taxon>
        <taxon>Peronosporomycetes</taxon>
        <taxon>Peronosporales</taxon>
        <taxon>Peronosporaceae</taxon>
        <taxon>Phytophthora</taxon>
    </lineage>
</organism>
<evidence type="ECO:0000313" key="1">
    <source>
        <dbReference type="EMBL" id="OWY94726.1"/>
    </source>
</evidence>
<sequence length="68" mass="7409">MTIVNGAIFNTRVQELLDPGATTSIISFDLARRLKLSLNHKDKLRILGEIEGIAIDGSGSATEVWDRA</sequence>
<dbReference type="OrthoDB" id="128412at2759"/>
<dbReference type="AlphaFoldDB" id="A0A225UQC1"/>
<comment type="caution">
    <text evidence="1">The sequence shown here is derived from an EMBL/GenBank/DDBJ whole genome shotgun (WGS) entry which is preliminary data.</text>
</comment>
<keyword evidence="2" id="KW-1185">Reference proteome</keyword>
<proteinExistence type="predicted"/>
<dbReference type="EMBL" id="NBNE01013931">
    <property type="protein sequence ID" value="OWY94726.1"/>
    <property type="molecule type" value="Genomic_DNA"/>
</dbReference>
<reference evidence="2" key="1">
    <citation type="submission" date="2017-03" db="EMBL/GenBank/DDBJ databases">
        <title>Phytopthora megakarya and P. palmivora, two closely related causual agents of cacao black pod achieved similar genome size and gene model numbers by different mechanisms.</title>
        <authorList>
            <person name="Ali S."/>
            <person name="Shao J."/>
            <person name="Larry D.J."/>
            <person name="Kronmiller B."/>
            <person name="Shen D."/>
            <person name="Strem M.D."/>
            <person name="Melnick R.L."/>
            <person name="Guiltinan M.J."/>
            <person name="Tyler B.M."/>
            <person name="Meinhardt L.W."/>
            <person name="Bailey B.A."/>
        </authorList>
    </citation>
    <scope>NUCLEOTIDE SEQUENCE [LARGE SCALE GENOMIC DNA]</scope>
    <source>
        <strain evidence="2">zdho120</strain>
    </source>
</reference>
<evidence type="ECO:0000313" key="2">
    <source>
        <dbReference type="Proteomes" id="UP000198211"/>
    </source>
</evidence>
<dbReference type="InterPro" id="IPR021109">
    <property type="entry name" value="Peptidase_aspartic_dom_sf"/>
</dbReference>
<dbReference type="Gene3D" id="2.40.70.10">
    <property type="entry name" value="Acid Proteases"/>
    <property type="match status" value="1"/>
</dbReference>
<dbReference type="Proteomes" id="UP000198211">
    <property type="component" value="Unassembled WGS sequence"/>
</dbReference>
<gene>
    <name evidence="1" type="ORF">PHMEG_00035463</name>
</gene>
<protein>
    <recommendedName>
        <fullName evidence="3">Peptidase A2 domain-containing protein</fullName>
    </recommendedName>
</protein>
<evidence type="ECO:0008006" key="3">
    <source>
        <dbReference type="Google" id="ProtNLM"/>
    </source>
</evidence>
<name>A0A225UQC1_9STRA</name>
<accession>A0A225UQC1</accession>